<dbReference type="InterPro" id="IPR029058">
    <property type="entry name" value="AB_hydrolase_fold"/>
</dbReference>
<dbReference type="SUPFAM" id="SSF53474">
    <property type="entry name" value="alpha/beta-Hydrolases"/>
    <property type="match status" value="1"/>
</dbReference>
<protein>
    <submittedName>
        <fullName evidence="3">Thioesterase domain-containing protein</fullName>
    </submittedName>
</protein>
<dbReference type="InterPro" id="IPR001031">
    <property type="entry name" value="Thioesterase"/>
</dbReference>
<reference evidence="3" key="1">
    <citation type="submission" date="2021-11" db="EMBL/GenBank/DDBJ databases">
        <title>Australian commercial rhizobial inoculants.</title>
        <authorList>
            <person name="Kohlmeier M.G."/>
            <person name="O'Hara G.W."/>
            <person name="Colombi E."/>
            <person name="Ramsay J.P."/>
            <person name="Terpolilli J."/>
        </authorList>
    </citation>
    <scope>NUCLEOTIDE SEQUENCE</scope>
    <source>
        <strain evidence="3">CC829</strain>
    </source>
</reference>
<proteinExistence type="predicted"/>
<sequence>MIDTGEDLASPPSCIVAAAPPVLFLLPGSLGYGASLAALTASIREIAHVVPIRYPDLGKILQGQDSVCDMAAAAVEQINRIQPRGHIRLLGHSLGGAVAFEVATRMFAAGRSVKFFGILDTSLMGERSSAWETLTRTIRRIRNNRVTAPRMVCRALAKATVAIGHEANLARMLDRRARGQFDLTSFRLKQELQEVLRAKAYFRWLAEPKSMLPFSAVLFRCQRKKMPQTLGWDRAFAQIDVVPSAGTHTDLVMPPYLAMNLHLVQKALSQTYSPAEFPQREADCSSDLASSPQPNRTRVQ</sequence>
<keyword evidence="4" id="KW-1185">Reference proteome</keyword>
<gene>
    <name evidence="3" type="ORF">BjapCC829_15360</name>
</gene>
<feature type="compositionally biased region" description="Polar residues" evidence="1">
    <location>
        <begin position="287"/>
        <end position="300"/>
    </location>
</feature>
<dbReference type="EMBL" id="CP088100">
    <property type="protein sequence ID" value="UFW89819.1"/>
    <property type="molecule type" value="Genomic_DNA"/>
</dbReference>
<organism evidence="3 4">
    <name type="scientific">Bradyrhizobium barranii</name>
    <dbReference type="NCBI Taxonomy" id="2992140"/>
    <lineage>
        <taxon>Bacteria</taxon>
        <taxon>Pseudomonadati</taxon>
        <taxon>Pseudomonadota</taxon>
        <taxon>Alphaproteobacteria</taxon>
        <taxon>Hyphomicrobiales</taxon>
        <taxon>Nitrobacteraceae</taxon>
        <taxon>Bradyrhizobium</taxon>
    </lineage>
</organism>
<accession>A0ABY3QUX6</accession>
<dbReference type="RefSeq" id="WP_231144507.1">
    <property type="nucleotide sequence ID" value="NZ_CP088100.1"/>
</dbReference>
<evidence type="ECO:0000256" key="1">
    <source>
        <dbReference type="SAM" id="MobiDB-lite"/>
    </source>
</evidence>
<evidence type="ECO:0000313" key="3">
    <source>
        <dbReference type="EMBL" id="UFW89819.1"/>
    </source>
</evidence>
<dbReference type="Proteomes" id="UP001430990">
    <property type="component" value="Chromosome"/>
</dbReference>
<name>A0ABY3QUX6_9BRAD</name>
<evidence type="ECO:0000259" key="2">
    <source>
        <dbReference type="Pfam" id="PF00975"/>
    </source>
</evidence>
<feature type="region of interest" description="Disordered" evidence="1">
    <location>
        <begin position="278"/>
        <end position="300"/>
    </location>
</feature>
<feature type="domain" description="Thioesterase" evidence="2">
    <location>
        <begin position="23"/>
        <end position="126"/>
    </location>
</feature>
<dbReference type="Gene3D" id="3.40.50.1820">
    <property type="entry name" value="alpha/beta hydrolase"/>
    <property type="match status" value="1"/>
</dbReference>
<evidence type="ECO:0000313" key="4">
    <source>
        <dbReference type="Proteomes" id="UP001430990"/>
    </source>
</evidence>
<dbReference type="Pfam" id="PF00975">
    <property type="entry name" value="Thioesterase"/>
    <property type="match status" value="1"/>
</dbReference>